<feature type="non-terminal residue" evidence="2">
    <location>
        <position position="1"/>
    </location>
</feature>
<dbReference type="Pfam" id="PF24681">
    <property type="entry name" value="Kelch_KLHDC2_KLHL20_DRC7"/>
    <property type="match status" value="1"/>
</dbReference>
<evidence type="ECO:0000313" key="3">
    <source>
        <dbReference type="Proteomes" id="UP001627284"/>
    </source>
</evidence>
<dbReference type="SMART" id="SM00256">
    <property type="entry name" value="FBOX"/>
    <property type="match status" value="1"/>
</dbReference>
<dbReference type="Pfam" id="PF00646">
    <property type="entry name" value="F-box"/>
    <property type="match status" value="1"/>
</dbReference>
<dbReference type="EMBL" id="JBJKTR010000022">
    <property type="protein sequence ID" value="KAL3327117.1"/>
    <property type="molecule type" value="Genomic_DNA"/>
</dbReference>
<dbReference type="InterPro" id="IPR015915">
    <property type="entry name" value="Kelch-typ_b-propeller"/>
</dbReference>
<dbReference type="PANTHER" id="PTHR46407">
    <property type="entry name" value="OS02G0208700 PROTEIN"/>
    <property type="match status" value="1"/>
</dbReference>
<reference evidence="2 3" key="1">
    <citation type="submission" date="2024-05" db="EMBL/GenBank/DDBJ databases">
        <title>De novo assembly of an allotetraploid wild potato.</title>
        <authorList>
            <person name="Hosaka A.J."/>
        </authorList>
    </citation>
    <scope>NUCLEOTIDE SEQUENCE [LARGE SCALE GENOMIC DNA]</scope>
    <source>
        <tissue evidence="2">Young leaves</tissue>
    </source>
</reference>
<proteinExistence type="predicted"/>
<comment type="caution">
    <text evidence="2">The sequence shown here is derived from an EMBL/GenBank/DDBJ whole genome shotgun (WGS) entry which is preliminary data.</text>
</comment>
<dbReference type="CDD" id="cd22152">
    <property type="entry name" value="F-box_AtAFR-like"/>
    <property type="match status" value="1"/>
</dbReference>
<dbReference type="InterPro" id="IPR001810">
    <property type="entry name" value="F-box_dom"/>
</dbReference>
<dbReference type="InterPro" id="IPR044595">
    <property type="entry name" value="KMD1-4"/>
</dbReference>
<dbReference type="AlphaFoldDB" id="A0ABD2R6L7"/>
<evidence type="ECO:0000259" key="1">
    <source>
        <dbReference type="SMART" id="SM00256"/>
    </source>
</evidence>
<dbReference type="SUPFAM" id="SSF81383">
    <property type="entry name" value="F-box domain"/>
    <property type="match status" value="1"/>
</dbReference>
<accession>A0ABD2R6L7</accession>
<evidence type="ECO:0000313" key="2">
    <source>
        <dbReference type="EMBL" id="KAL3327117.1"/>
    </source>
</evidence>
<organism evidence="2 3">
    <name type="scientific">Solanum stoloniferum</name>
    <dbReference type="NCBI Taxonomy" id="62892"/>
    <lineage>
        <taxon>Eukaryota</taxon>
        <taxon>Viridiplantae</taxon>
        <taxon>Streptophyta</taxon>
        <taxon>Embryophyta</taxon>
        <taxon>Tracheophyta</taxon>
        <taxon>Spermatophyta</taxon>
        <taxon>Magnoliopsida</taxon>
        <taxon>eudicotyledons</taxon>
        <taxon>Gunneridae</taxon>
        <taxon>Pentapetalae</taxon>
        <taxon>asterids</taxon>
        <taxon>lamiids</taxon>
        <taxon>Solanales</taxon>
        <taxon>Solanaceae</taxon>
        <taxon>Solanoideae</taxon>
        <taxon>Solaneae</taxon>
        <taxon>Solanum</taxon>
    </lineage>
</organism>
<dbReference type="Gene3D" id="2.120.10.80">
    <property type="entry name" value="Kelch-type beta propeller"/>
    <property type="match status" value="1"/>
</dbReference>
<dbReference type="Proteomes" id="UP001627284">
    <property type="component" value="Unassembled WGS sequence"/>
</dbReference>
<dbReference type="Gene3D" id="1.20.1280.50">
    <property type="match status" value="1"/>
</dbReference>
<protein>
    <recommendedName>
        <fullName evidence="1">F-box domain-containing protein</fullName>
    </recommendedName>
</protein>
<dbReference type="SMART" id="SM00612">
    <property type="entry name" value="Kelch"/>
    <property type="match status" value="2"/>
</dbReference>
<sequence>VKSPNFCITSSSSIRSKISKNNKMNQNEFTELVPGLPEDVALECLTRLHYSTHGVASRVCRRWCRILQSKAFYYHRKQTGFTHKTACLVQALPSPVESKPTGQPRYAISVFDLVSGIWDRVDPIPKYPDGLPMFCQIATTEGKLIVMGGWNPASWDPIKDVFVYDFMTRRWNQCKDMPEARSFFAMGATGGRVFIAGGHDESKNALSSAWVFDISSNEWMELPRMSEERDECEGVIIGSDFCVVSGYDTETQGRFKSSAELYELSTGQWRQVEDAWRSSQCPRACVGVGKDGNLTCWAESDPNVKVGACGVDLGDRTLVTGSAYQGAPHGFFFVENNKKGQSSKLTKINVPDEFSGFVQSGCCVEI</sequence>
<gene>
    <name evidence="2" type="ORF">AABB24_037686</name>
</gene>
<dbReference type="PANTHER" id="PTHR46407:SF4">
    <property type="entry name" value="F-BOX DOMAIN-CONTAINING PROTEIN"/>
    <property type="match status" value="1"/>
</dbReference>
<dbReference type="InterPro" id="IPR006652">
    <property type="entry name" value="Kelch_1"/>
</dbReference>
<name>A0ABD2R6L7_9SOLN</name>
<keyword evidence="3" id="KW-1185">Reference proteome</keyword>
<dbReference type="SUPFAM" id="SSF117281">
    <property type="entry name" value="Kelch motif"/>
    <property type="match status" value="1"/>
</dbReference>
<dbReference type="InterPro" id="IPR036047">
    <property type="entry name" value="F-box-like_dom_sf"/>
</dbReference>
<feature type="domain" description="F-box" evidence="1">
    <location>
        <begin position="36"/>
        <end position="76"/>
    </location>
</feature>